<dbReference type="GO" id="GO:0010032">
    <property type="term" value="P:meiotic chromosome condensation"/>
    <property type="evidence" value="ECO:0007669"/>
    <property type="project" value="TreeGrafter"/>
</dbReference>
<evidence type="ECO:0000256" key="10">
    <source>
        <dbReference type="PIRNR" id="PIRNR017127"/>
    </source>
</evidence>
<keyword evidence="5 10" id="KW-0132">Cell division</keyword>
<evidence type="ECO:0000256" key="4">
    <source>
        <dbReference type="ARBA" id="ARBA00022454"/>
    </source>
</evidence>
<dbReference type="InterPro" id="IPR026971">
    <property type="entry name" value="CND1/NCAPD3"/>
</dbReference>
<dbReference type="GO" id="GO:0051301">
    <property type="term" value="P:cell division"/>
    <property type="evidence" value="ECO:0007669"/>
    <property type="project" value="UniProtKB-KW"/>
</dbReference>
<feature type="compositionally biased region" description="Basic residues" evidence="12">
    <location>
        <begin position="1395"/>
        <end position="1411"/>
    </location>
</feature>
<feature type="coiled-coil region" evidence="11">
    <location>
        <begin position="340"/>
        <end position="367"/>
    </location>
</feature>
<proteinExistence type="inferred from homology"/>
<dbReference type="GO" id="GO:0000796">
    <property type="term" value="C:condensin complex"/>
    <property type="evidence" value="ECO:0007669"/>
    <property type="project" value="TreeGrafter"/>
</dbReference>
<dbReference type="EMBL" id="JARGDH010000004">
    <property type="protein sequence ID" value="KAL0269756.1"/>
    <property type="molecule type" value="Genomic_DNA"/>
</dbReference>
<dbReference type="InterPro" id="IPR007673">
    <property type="entry name" value="Condensin_cplx_su1"/>
</dbReference>
<evidence type="ECO:0000256" key="7">
    <source>
        <dbReference type="ARBA" id="ARBA00023067"/>
    </source>
</evidence>
<keyword evidence="6 10" id="KW-0498">Mitosis</keyword>
<evidence type="ECO:0000259" key="13">
    <source>
        <dbReference type="Pfam" id="PF12717"/>
    </source>
</evidence>
<evidence type="ECO:0000256" key="5">
    <source>
        <dbReference type="ARBA" id="ARBA00022618"/>
    </source>
</evidence>
<evidence type="ECO:0000256" key="3">
    <source>
        <dbReference type="ARBA" id="ARBA00009606"/>
    </source>
</evidence>
<dbReference type="GO" id="GO:0007076">
    <property type="term" value="P:mitotic chromosome condensation"/>
    <property type="evidence" value="ECO:0007669"/>
    <property type="project" value="InterPro"/>
</dbReference>
<dbReference type="PIRSF" id="PIRSF017127">
    <property type="entry name" value="Condensin_D2"/>
    <property type="match status" value="1"/>
</dbReference>
<dbReference type="PANTHER" id="PTHR14222">
    <property type="entry name" value="CONDENSIN"/>
    <property type="match status" value="1"/>
</dbReference>
<dbReference type="GO" id="GO:0005634">
    <property type="term" value="C:nucleus"/>
    <property type="evidence" value="ECO:0007669"/>
    <property type="project" value="UniProtKB-SubCell"/>
</dbReference>
<dbReference type="PANTHER" id="PTHR14222:SF2">
    <property type="entry name" value="CONDENSIN COMPLEX SUBUNIT 1"/>
    <property type="match status" value="1"/>
</dbReference>
<comment type="subcellular location">
    <subcellularLocation>
        <location evidence="2">Chromosome</location>
    </subcellularLocation>
    <subcellularLocation>
        <location evidence="1">Nucleus</location>
    </subcellularLocation>
</comment>
<organism evidence="15">
    <name type="scientific">Menopon gallinae</name>
    <name type="common">poultry shaft louse</name>
    <dbReference type="NCBI Taxonomy" id="328185"/>
    <lineage>
        <taxon>Eukaryota</taxon>
        <taxon>Metazoa</taxon>
        <taxon>Ecdysozoa</taxon>
        <taxon>Arthropoda</taxon>
        <taxon>Hexapoda</taxon>
        <taxon>Insecta</taxon>
        <taxon>Pterygota</taxon>
        <taxon>Neoptera</taxon>
        <taxon>Paraneoptera</taxon>
        <taxon>Psocodea</taxon>
        <taxon>Troctomorpha</taxon>
        <taxon>Phthiraptera</taxon>
        <taxon>Amblycera</taxon>
        <taxon>Menoponidae</taxon>
        <taxon>Menopon</taxon>
    </lineage>
</organism>
<keyword evidence="11" id="KW-0175">Coiled coil</keyword>
<dbReference type="GO" id="GO:0000779">
    <property type="term" value="C:condensed chromosome, centromeric region"/>
    <property type="evidence" value="ECO:0007669"/>
    <property type="project" value="TreeGrafter"/>
</dbReference>
<feature type="region of interest" description="Disordered" evidence="12">
    <location>
        <begin position="1368"/>
        <end position="1437"/>
    </location>
</feature>
<evidence type="ECO:0000313" key="15">
    <source>
        <dbReference type="EMBL" id="KAL0269756.1"/>
    </source>
</evidence>
<keyword evidence="7 10" id="KW-0226">DNA condensation</keyword>
<comment type="caution">
    <text evidence="15">The sequence shown here is derived from an EMBL/GenBank/DDBJ whole genome shotgun (WGS) entry which is preliminary data.</text>
</comment>
<evidence type="ECO:0000256" key="12">
    <source>
        <dbReference type="SAM" id="MobiDB-lite"/>
    </source>
</evidence>
<evidence type="ECO:0000256" key="9">
    <source>
        <dbReference type="ARBA" id="ARBA00023306"/>
    </source>
</evidence>
<evidence type="ECO:0000256" key="11">
    <source>
        <dbReference type="SAM" id="Coils"/>
    </source>
</evidence>
<feature type="domain" description="Condensin complex subunit 1 C-terminal" evidence="13">
    <location>
        <begin position="1076"/>
        <end position="1235"/>
    </location>
</feature>
<keyword evidence="4" id="KW-0158">Chromosome</keyword>
<accession>A0AAW2HJQ9</accession>
<dbReference type="InterPro" id="IPR016024">
    <property type="entry name" value="ARM-type_fold"/>
</dbReference>
<dbReference type="Gene3D" id="1.25.10.10">
    <property type="entry name" value="Leucine-rich Repeat Variant"/>
    <property type="match status" value="2"/>
</dbReference>
<comment type="similarity">
    <text evidence="3 10">Belongs to the CND1 (condensin subunit 1) family.</text>
</comment>
<evidence type="ECO:0000259" key="14">
    <source>
        <dbReference type="Pfam" id="PF12922"/>
    </source>
</evidence>
<dbReference type="SUPFAM" id="SSF48371">
    <property type="entry name" value="ARM repeat"/>
    <property type="match status" value="1"/>
</dbReference>
<dbReference type="Pfam" id="PF12922">
    <property type="entry name" value="Cnd1_N"/>
    <property type="match status" value="1"/>
</dbReference>
<evidence type="ECO:0000256" key="8">
    <source>
        <dbReference type="ARBA" id="ARBA00023242"/>
    </source>
</evidence>
<sequence length="1437" mass="164967">MYIPEFSIPLNREDLCEVAGVGQYYVKYSLSPKEIQERLEDAKNALSEEGPSFIVDHFPTFYSLLKHFKLTTELNRQKALSIMSKSLIELISKLNIVLDDIKNIECEVRNDMRNITKMICYILVELMGMFQDKHVDNTNGLIDAKGKKRQKPVESDNWSDDKLKTLNEVYSLLQLPIKMLWDPPVVDEEFVNLIANFCYKCLEDPNITSPNLKWVRETIFQIFGILIKNYLHGLSFCVKVVQLLKSNEHVVNPLAKGAVQLVQECKCTNIVKEIVREITEADGDQLAADTSGTRSLNMFLVQVAESIPETIIPAIDLLVHHLAGDSYTMRMCVLEVLGEIVQTTLTKEDLDEELKKMRDEYLDCLEDHIHDVNAFVRSKVLQIWQKLCLLKSVPISRMNHLLELTIGRLNDKSTNVKKQAIHLIKNLLETNPYSAQLNAAEIQEQIKEEMNKIESLKKVYNVDIRDADSEWKVMEPELKGIIENVANKCNTTEGDSSEEINLEEKIDEIGKYLLTGKLERAVEELASLKDKCNTAFNLEKDDVDLIVLLKNMFYEKIRATLVSLPVELQEKLNKCKVTIEYLENALKFAELIDLALPIILTLLDSNVVTDVLESIHFFTAAYLFGFQQALEGVRKMLYLMYSKETGVKSAVTEAYQNIYFEKKVQGRHHSVSTIKNLSDLILKLNGSQLNALELVVRKWLEDGLIDNNCIQVMFERFSKKIPNTSEEYSWAALVLIRMVGSQEPRIIKSNITVLLSQGLQNAENQNLMIAKEACKALLRLMPEKQHGKPVDETLRYPSDHEIFILLHKFLRDALWRTEDRHYIPMVEEAINLVFQLCDKPDSFCERLIAEIHERIVNNVNPLKIGKSGKTLTQCKDIDELLGNQEEEPAQEPAGTIEHTEEEVFEEEIILLTRFISILGQVSANYILFLEGPVLNELKRRNQIDFERKMKKFNDKKNKSFKGRRNLENSTNERLNKSEQEGGEDLDFNWIAADDMDAEEMRKKTENELVTGNGYFAKFTPLILTICKNPGKFNDTSLQNAAVLTLSKFMLVSSVFCEENLQLLVTICEKSNCPLRRKNAIIALGALQYRFPNTLEPWTSHMYGTLRDPDPTVRLSAVMVLTDLIVNEMIKVRSNISDLALCIVDKDSNIARTVRHFFREYSQKGNSLFNVLPCLISNLTRPDSDLTEDEFKTIMRFILSLFTKDKQSEYLIDKLFQYFESATTERQWKDLAFCLSLLNYNDKGLNKILDNLRYFGNKLYLADVYEAFCVIITNAGKNPQKDKTLLKEIQDLIKECRDKSCQDKNITFSVQKKTTTSARKKVVLSTSEGGRARRQLLKGKPSIKEEIDECEDDDDDAFLSDSSVKKSVKTRYHRKESVKENMLSGDGSDNGESPRKRLKKVKRTTRAKRLKAVGKYSDDTSEEEEKADRVLRSNRKRK</sequence>
<dbReference type="GO" id="GO:0042393">
    <property type="term" value="F:histone binding"/>
    <property type="evidence" value="ECO:0007669"/>
    <property type="project" value="TreeGrafter"/>
</dbReference>
<evidence type="ECO:0000256" key="1">
    <source>
        <dbReference type="ARBA" id="ARBA00004123"/>
    </source>
</evidence>
<dbReference type="InterPro" id="IPR032682">
    <property type="entry name" value="Cnd1_C"/>
</dbReference>
<gene>
    <name evidence="15" type="ORF">PYX00_007386</name>
</gene>
<evidence type="ECO:0000256" key="6">
    <source>
        <dbReference type="ARBA" id="ARBA00022776"/>
    </source>
</evidence>
<name>A0AAW2HJQ9_9NEOP</name>
<protein>
    <recommendedName>
        <fullName evidence="10">Condensin complex subunit 1</fullName>
    </recommendedName>
</protein>
<keyword evidence="8" id="KW-0539">Nucleus</keyword>
<keyword evidence="9 10" id="KW-0131">Cell cycle</keyword>
<evidence type="ECO:0000256" key="2">
    <source>
        <dbReference type="ARBA" id="ARBA00004286"/>
    </source>
</evidence>
<dbReference type="InterPro" id="IPR024324">
    <property type="entry name" value="Condensin_cplx_su1_N"/>
</dbReference>
<feature type="region of interest" description="Disordered" evidence="12">
    <location>
        <begin position="959"/>
        <end position="979"/>
    </location>
</feature>
<dbReference type="Pfam" id="PF12717">
    <property type="entry name" value="Cnd1"/>
    <property type="match status" value="1"/>
</dbReference>
<comment type="function">
    <text evidence="10">Regulatory subunit of the condensin complex, a complex required for conversion of interphase chromatin into mitotic-like condense chromosomes. The condensin complex probably introduces positive supercoils into relaxed DNA in the presence of type I topoisomerases and converts nicked DNA into positive knotted forms in the presence of type II topoisomerases.</text>
</comment>
<reference evidence="15" key="1">
    <citation type="journal article" date="2024" name="Gigascience">
        <title>Chromosome-level genome of the poultry shaft louse Menopon gallinae provides insight into the host-switching and adaptive evolution of parasitic lice.</title>
        <authorList>
            <person name="Xu Y."/>
            <person name="Ma L."/>
            <person name="Liu S."/>
            <person name="Liang Y."/>
            <person name="Liu Q."/>
            <person name="He Z."/>
            <person name="Tian L."/>
            <person name="Duan Y."/>
            <person name="Cai W."/>
            <person name="Li H."/>
            <person name="Song F."/>
        </authorList>
    </citation>
    <scope>NUCLEOTIDE SEQUENCE</scope>
    <source>
        <strain evidence="15">Cailab_2023a</strain>
    </source>
</reference>
<feature type="domain" description="Condensin complex subunit 1 N-terminal" evidence="14">
    <location>
        <begin position="76"/>
        <end position="235"/>
    </location>
</feature>
<dbReference type="InterPro" id="IPR011989">
    <property type="entry name" value="ARM-like"/>
</dbReference>